<dbReference type="GO" id="GO:0006629">
    <property type="term" value="P:lipid metabolic process"/>
    <property type="evidence" value="ECO:0007669"/>
    <property type="project" value="InterPro"/>
</dbReference>
<dbReference type="InterPro" id="IPR051218">
    <property type="entry name" value="Sec_MonoDiacylglyc_Lipase"/>
</dbReference>
<dbReference type="InterPro" id="IPR002921">
    <property type="entry name" value="Fungal_lipase-type"/>
</dbReference>
<organism evidence="2 3">
    <name type="scientific">Nitzschia inconspicua</name>
    <dbReference type="NCBI Taxonomy" id="303405"/>
    <lineage>
        <taxon>Eukaryota</taxon>
        <taxon>Sar</taxon>
        <taxon>Stramenopiles</taxon>
        <taxon>Ochrophyta</taxon>
        <taxon>Bacillariophyta</taxon>
        <taxon>Bacillariophyceae</taxon>
        <taxon>Bacillariophycidae</taxon>
        <taxon>Bacillariales</taxon>
        <taxon>Bacillariaceae</taxon>
        <taxon>Nitzschia</taxon>
    </lineage>
</organism>
<gene>
    <name evidence="2" type="ORF">IV203_010795</name>
</gene>
<dbReference type="EMBL" id="JAGRRH010000018">
    <property type="protein sequence ID" value="KAG7351435.1"/>
    <property type="molecule type" value="Genomic_DNA"/>
</dbReference>
<comment type="caution">
    <text evidence="2">The sequence shown here is derived from an EMBL/GenBank/DDBJ whole genome shotgun (WGS) entry which is preliminary data.</text>
</comment>
<dbReference type="PANTHER" id="PTHR45856">
    <property type="entry name" value="ALPHA/BETA-HYDROLASES SUPERFAMILY PROTEIN"/>
    <property type="match status" value="1"/>
</dbReference>
<dbReference type="PANTHER" id="PTHR45856:SF11">
    <property type="entry name" value="FUNGAL LIPASE-LIKE DOMAIN-CONTAINING PROTEIN"/>
    <property type="match status" value="1"/>
</dbReference>
<protein>
    <submittedName>
        <fullName evidence="2">Lipase class 3</fullName>
    </submittedName>
</protein>
<reference evidence="2" key="1">
    <citation type="journal article" date="2021" name="Sci. Rep.">
        <title>Diploid genomic architecture of Nitzschia inconspicua, an elite biomass production diatom.</title>
        <authorList>
            <person name="Oliver A."/>
            <person name="Podell S."/>
            <person name="Pinowska A."/>
            <person name="Traller J.C."/>
            <person name="Smith S.R."/>
            <person name="McClure R."/>
            <person name="Beliaev A."/>
            <person name="Bohutskyi P."/>
            <person name="Hill E.A."/>
            <person name="Rabines A."/>
            <person name="Zheng H."/>
            <person name="Allen L.Z."/>
            <person name="Kuo A."/>
            <person name="Grigoriev I.V."/>
            <person name="Allen A.E."/>
            <person name="Hazlebeck D."/>
            <person name="Allen E.E."/>
        </authorList>
    </citation>
    <scope>NUCLEOTIDE SEQUENCE</scope>
    <source>
        <strain evidence="2">Hildebrandi</strain>
    </source>
</reference>
<sequence>MMNGVSGRTSRKLLHALDVNSFRTPFSNANVAVAGYAHSLPRQTVRPRLFASLARESTWANVAFAQKEDDFPWPSVYEESREMMMAAHMSYPLSYLIREAKQGNLKQSDQVLKVLHSVRDGDLSTALSPQDIMNIITENKDYLLEHRLSDMVDEFGGVKILEHWDSIARQYGSGSLSLLEFDDHYDKRRLCYAILINKMRRRITVVFRGTYADGTNDWKRNLQIEQTEIPVPFNLQNILKDQDGNPMTMRVHKGLYEYLFRNDDRGPRFETERYQDILKHLQTCLEGNPGFKIYVTGHSAGGALAKLFAFYLSTSRKALHIPKPITCICIGSLVMGDGGYSQAVSCVERLGWLRHLSIKNEGDIICYTPPLHWYAPSGMHLRLHRYGGHLFWHPSGPGMQKYHDNTLKSMMRVFRSALTRRVDLLSEHLVPCYLRRLEAERETLSQLTLGNLYNDPDLIHATHHPANNDIIVQQQEMEKLL</sequence>
<dbReference type="CDD" id="cd00519">
    <property type="entry name" value="Lipase_3"/>
    <property type="match status" value="1"/>
</dbReference>
<keyword evidence="3" id="KW-1185">Reference proteome</keyword>
<evidence type="ECO:0000259" key="1">
    <source>
        <dbReference type="Pfam" id="PF01764"/>
    </source>
</evidence>
<accession>A0A9K3KYE9</accession>
<dbReference type="OrthoDB" id="44149at2759"/>
<name>A0A9K3KYE9_9STRA</name>
<dbReference type="AlphaFoldDB" id="A0A9K3KYE9"/>
<proteinExistence type="predicted"/>
<evidence type="ECO:0000313" key="3">
    <source>
        <dbReference type="Proteomes" id="UP000693970"/>
    </source>
</evidence>
<dbReference type="Proteomes" id="UP000693970">
    <property type="component" value="Unassembled WGS sequence"/>
</dbReference>
<reference evidence="2" key="2">
    <citation type="submission" date="2021-04" db="EMBL/GenBank/DDBJ databases">
        <authorList>
            <person name="Podell S."/>
        </authorList>
    </citation>
    <scope>NUCLEOTIDE SEQUENCE</scope>
    <source>
        <strain evidence="2">Hildebrandi</strain>
    </source>
</reference>
<dbReference type="Pfam" id="PF01764">
    <property type="entry name" value="Lipase_3"/>
    <property type="match status" value="1"/>
</dbReference>
<feature type="domain" description="Fungal lipase-type" evidence="1">
    <location>
        <begin position="205"/>
        <end position="371"/>
    </location>
</feature>
<evidence type="ECO:0000313" key="2">
    <source>
        <dbReference type="EMBL" id="KAG7351435.1"/>
    </source>
</evidence>